<keyword evidence="3" id="KW-0479">Metal-binding</keyword>
<keyword evidence="6" id="KW-0408">Iron</keyword>
<gene>
    <name evidence="10" type="ORF">RS130_16510</name>
</gene>
<protein>
    <submittedName>
        <fullName evidence="10">Ferric reductase-like transmembrane domain-containing protein</fullName>
    </submittedName>
</protein>
<dbReference type="PANTHER" id="PTHR36964:SF1">
    <property type="entry name" value="PROTEIN-METHIONINE-SULFOXIDE REDUCTASE HEME-BINDING SUBUNIT MSRQ"/>
    <property type="match status" value="1"/>
</dbReference>
<keyword evidence="2" id="KW-0813">Transport</keyword>
<feature type="transmembrane region" description="Helical" evidence="8">
    <location>
        <begin position="93"/>
        <end position="109"/>
    </location>
</feature>
<comment type="caution">
    <text evidence="10">The sequence shown here is derived from an EMBL/GenBank/DDBJ whole genome shotgun (WGS) entry which is preliminary data.</text>
</comment>
<keyword evidence="11" id="KW-1185">Reference proteome</keyword>
<keyword evidence="3" id="KW-0349">Heme</keyword>
<dbReference type="Pfam" id="PF01794">
    <property type="entry name" value="Ferric_reduct"/>
    <property type="match status" value="1"/>
</dbReference>
<keyword evidence="4 8" id="KW-0812">Transmembrane</keyword>
<name>A0ABU3SZ57_9ALTE</name>
<dbReference type="InterPro" id="IPR022837">
    <property type="entry name" value="MsrQ-like"/>
</dbReference>
<dbReference type="EMBL" id="JAWDIO010000002">
    <property type="protein sequence ID" value="MDU0355293.1"/>
    <property type="molecule type" value="Genomic_DNA"/>
</dbReference>
<evidence type="ECO:0000259" key="9">
    <source>
        <dbReference type="Pfam" id="PF01794"/>
    </source>
</evidence>
<feature type="transmembrane region" description="Helical" evidence="8">
    <location>
        <begin position="70"/>
        <end position="87"/>
    </location>
</feature>
<keyword evidence="5 8" id="KW-1133">Transmembrane helix</keyword>
<evidence type="ECO:0000256" key="5">
    <source>
        <dbReference type="ARBA" id="ARBA00022989"/>
    </source>
</evidence>
<proteinExistence type="predicted"/>
<evidence type="ECO:0000256" key="2">
    <source>
        <dbReference type="ARBA" id="ARBA00022448"/>
    </source>
</evidence>
<dbReference type="InterPro" id="IPR013130">
    <property type="entry name" value="Fe3_Rdtase_TM_dom"/>
</dbReference>
<accession>A0ABU3SZ57</accession>
<dbReference type="Proteomes" id="UP001247805">
    <property type="component" value="Unassembled WGS sequence"/>
</dbReference>
<evidence type="ECO:0000313" key="10">
    <source>
        <dbReference type="EMBL" id="MDU0355293.1"/>
    </source>
</evidence>
<evidence type="ECO:0000256" key="8">
    <source>
        <dbReference type="SAM" id="Phobius"/>
    </source>
</evidence>
<comment type="subcellular location">
    <subcellularLocation>
        <location evidence="1">Membrane</location>
        <topology evidence="1">Multi-pass membrane protein</topology>
    </subcellularLocation>
</comment>
<keyword evidence="7 8" id="KW-0472">Membrane</keyword>
<feature type="domain" description="Ferric oxidoreductase" evidence="9">
    <location>
        <begin position="13"/>
        <end position="78"/>
    </location>
</feature>
<evidence type="ECO:0000256" key="3">
    <source>
        <dbReference type="ARBA" id="ARBA00022617"/>
    </source>
</evidence>
<feature type="transmembrane region" description="Helical" evidence="8">
    <location>
        <begin position="33"/>
        <end position="50"/>
    </location>
</feature>
<evidence type="ECO:0000256" key="4">
    <source>
        <dbReference type="ARBA" id="ARBA00022692"/>
    </source>
</evidence>
<evidence type="ECO:0000256" key="7">
    <source>
        <dbReference type="ARBA" id="ARBA00023136"/>
    </source>
</evidence>
<sequence length="128" mass="15260">MLFFMPFVTLPDYIVFELQFEWSLLFSEIIKRPYITVGFVALIILSTLTLTSTKNMQRKLGKNWQKLHNWVYLAALMIALHFIWSVKSNLTEPLIYWAILLLLLSFRKNKLQTYLKRKKARQPKVHAE</sequence>
<dbReference type="RefSeq" id="WP_316026840.1">
    <property type="nucleotide sequence ID" value="NZ_JAWDIO010000002.1"/>
</dbReference>
<evidence type="ECO:0000256" key="1">
    <source>
        <dbReference type="ARBA" id="ARBA00004141"/>
    </source>
</evidence>
<evidence type="ECO:0000256" key="6">
    <source>
        <dbReference type="ARBA" id="ARBA00023004"/>
    </source>
</evidence>
<evidence type="ECO:0000313" key="11">
    <source>
        <dbReference type="Proteomes" id="UP001247805"/>
    </source>
</evidence>
<reference evidence="10 11" key="1">
    <citation type="submission" date="2023-10" db="EMBL/GenBank/DDBJ databases">
        <title>Glaciecola aquimarina strain GGW-M5 nov., isolated from a coastal seawater.</title>
        <authorList>
            <person name="Bayburt H."/>
            <person name="Kim J.M."/>
            <person name="Choi B.J."/>
            <person name="Jeon C.O."/>
        </authorList>
    </citation>
    <scope>NUCLEOTIDE SEQUENCE [LARGE SCALE GENOMIC DNA]</scope>
    <source>
        <strain evidence="10 11">KCTC 32108</strain>
    </source>
</reference>
<dbReference type="PANTHER" id="PTHR36964">
    <property type="entry name" value="PROTEIN-METHIONINE-SULFOXIDE REDUCTASE HEME-BINDING SUBUNIT MSRQ"/>
    <property type="match status" value="1"/>
</dbReference>
<organism evidence="10 11">
    <name type="scientific">Paraglaciecola aquimarina</name>
    <dbReference type="NCBI Taxonomy" id="1235557"/>
    <lineage>
        <taxon>Bacteria</taxon>
        <taxon>Pseudomonadati</taxon>
        <taxon>Pseudomonadota</taxon>
        <taxon>Gammaproteobacteria</taxon>
        <taxon>Alteromonadales</taxon>
        <taxon>Alteromonadaceae</taxon>
        <taxon>Paraglaciecola</taxon>
    </lineage>
</organism>